<dbReference type="EMBL" id="CACVBS010000035">
    <property type="protein sequence ID" value="CAA7262214.1"/>
    <property type="molecule type" value="Genomic_DNA"/>
</dbReference>
<dbReference type="SUPFAM" id="SSF56176">
    <property type="entry name" value="FAD-binding/transporter-associated domain-like"/>
    <property type="match status" value="1"/>
</dbReference>
<evidence type="ECO:0000256" key="3">
    <source>
        <dbReference type="ARBA" id="ARBA00022827"/>
    </source>
</evidence>
<sequence>MIASSLVGAALALLTLPLNVHATPSTGLAPATRDPVCLWISHLISPASNVYYPGEELYDKGVQHGPLLPPRSRSERIRSLAQPQVFVNNWRAMHISTYRFNDVKYDATTETVEVGAGLVWDDVYRALEPHGVNVVGARVPDVGVAGLTLGGGKCSPEAS</sequence>
<gene>
    <name evidence="7" type="ORF">AAE3_LOCUS4179</name>
</gene>
<dbReference type="PANTHER" id="PTHR42973:SF13">
    <property type="entry name" value="FAD-BINDING PCMH-TYPE DOMAIN-CONTAINING PROTEIN"/>
    <property type="match status" value="1"/>
</dbReference>
<feature type="chain" id="PRO_5035851039" description="FAD linked oxidase N-terminal domain-containing protein" evidence="5">
    <location>
        <begin position="23"/>
        <end position="159"/>
    </location>
</feature>
<dbReference type="GO" id="GO:0016491">
    <property type="term" value="F:oxidoreductase activity"/>
    <property type="evidence" value="ECO:0007669"/>
    <property type="project" value="UniProtKB-KW"/>
</dbReference>
<dbReference type="PANTHER" id="PTHR42973">
    <property type="entry name" value="BINDING OXIDOREDUCTASE, PUTATIVE (AFU_ORTHOLOGUE AFUA_1G17690)-RELATED"/>
    <property type="match status" value="1"/>
</dbReference>
<evidence type="ECO:0000313" key="8">
    <source>
        <dbReference type="Proteomes" id="UP000467700"/>
    </source>
</evidence>
<dbReference type="OrthoDB" id="2151789at2759"/>
<evidence type="ECO:0000313" key="7">
    <source>
        <dbReference type="EMBL" id="CAA7262214.1"/>
    </source>
</evidence>
<dbReference type="InterPro" id="IPR036318">
    <property type="entry name" value="FAD-bd_PCMH-like_sf"/>
</dbReference>
<dbReference type="Pfam" id="PF01565">
    <property type="entry name" value="FAD_binding_4"/>
    <property type="match status" value="1"/>
</dbReference>
<feature type="domain" description="FAD linked oxidase N-terminal" evidence="6">
    <location>
        <begin position="93"/>
        <end position="152"/>
    </location>
</feature>
<dbReference type="InterPro" id="IPR016169">
    <property type="entry name" value="FAD-bd_PCMH_sub2"/>
</dbReference>
<evidence type="ECO:0000256" key="1">
    <source>
        <dbReference type="ARBA" id="ARBA00005466"/>
    </source>
</evidence>
<dbReference type="Gene3D" id="3.30.465.10">
    <property type="match status" value="1"/>
</dbReference>
<feature type="signal peptide" evidence="5">
    <location>
        <begin position="1"/>
        <end position="22"/>
    </location>
</feature>
<accession>A0A8S0W4L7</accession>
<evidence type="ECO:0000256" key="5">
    <source>
        <dbReference type="SAM" id="SignalP"/>
    </source>
</evidence>
<evidence type="ECO:0000259" key="6">
    <source>
        <dbReference type="Pfam" id="PF01565"/>
    </source>
</evidence>
<dbReference type="Proteomes" id="UP000467700">
    <property type="component" value="Unassembled WGS sequence"/>
</dbReference>
<dbReference type="InterPro" id="IPR050416">
    <property type="entry name" value="FAD-linked_Oxidoreductase"/>
</dbReference>
<keyword evidence="3" id="KW-0274">FAD</keyword>
<dbReference type="AlphaFoldDB" id="A0A8S0W4L7"/>
<keyword evidence="4" id="KW-0560">Oxidoreductase</keyword>
<evidence type="ECO:0000256" key="4">
    <source>
        <dbReference type="ARBA" id="ARBA00023002"/>
    </source>
</evidence>
<dbReference type="InterPro" id="IPR006094">
    <property type="entry name" value="Oxid_FAD_bind_N"/>
</dbReference>
<name>A0A8S0W4L7_CYCAE</name>
<organism evidence="7 8">
    <name type="scientific">Cyclocybe aegerita</name>
    <name type="common">Black poplar mushroom</name>
    <name type="synonym">Agrocybe aegerita</name>
    <dbReference type="NCBI Taxonomy" id="1973307"/>
    <lineage>
        <taxon>Eukaryota</taxon>
        <taxon>Fungi</taxon>
        <taxon>Dikarya</taxon>
        <taxon>Basidiomycota</taxon>
        <taxon>Agaricomycotina</taxon>
        <taxon>Agaricomycetes</taxon>
        <taxon>Agaricomycetidae</taxon>
        <taxon>Agaricales</taxon>
        <taxon>Agaricineae</taxon>
        <taxon>Bolbitiaceae</taxon>
        <taxon>Cyclocybe</taxon>
    </lineage>
</organism>
<keyword evidence="8" id="KW-1185">Reference proteome</keyword>
<evidence type="ECO:0000256" key="2">
    <source>
        <dbReference type="ARBA" id="ARBA00022630"/>
    </source>
</evidence>
<reference evidence="7 8" key="1">
    <citation type="submission" date="2020-01" db="EMBL/GenBank/DDBJ databases">
        <authorList>
            <person name="Gupta K D."/>
        </authorList>
    </citation>
    <scope>NUCLEOTIDE SEQUENCE [LARGE SCALE GENOMIC DNA]</scope>
</reference>
<dbReference type="GO" id="GO:0050660">
    <property type="term" value="F:flavin adenine dinucleotide binding"/>
    <property type="evidence" value="ECO:0007669"/>
    <property type="project" value="InterPro"/>
</dbReference>
<comment type="caution">
    <text evidence="7">The sequence shown here is derived from an EMBL/GenBank/DDBJ whole genome shotgun (WGS) entry which is preliminary data.</text>
</comment>
<proteinExistence type="inferred from homology"/>
<keyword evidence="2" id="KW-0285">Flavoprotein</keyword>
<protein>
    <recommendedName>
        <fullName evidence="6">FAD linked oxidase N-terminal domain-containing protein</fullName>
    </recommendedName>
</protein>
<keyword evidence="5" id="KW-0732">Signal</keyword>
<comment type="similarity">
    <text evidence="1">Belongs to the oxygen-dependent FAD-linked oxidoreductase family.</text>
</comment>